<keyword evidence="3" id="KW-1185">Reference proteome</keyword>
<comment type="caution">
    <text evidence="2">The sequence shown here is derived from an EMBL/GenBank/DDBJ whole genome shotgun (WGS) entry which is preliminary data.</text>
</comment>
<dbReference type="Proteomes" id="UP000257109">
    <property type="component" value="Unassembled WGS sequence"/>
</dbReference>
<gene>
    <name evidence="2" type="ORF">CR513_37648</name>
</gene>
<reference evidence="2" key="1">
    <citation type="submission" date="2018-05" db="EMBL/GenBank/DDBJ databases">
        <title>Draft genome of Mucuna pruriens seed.</title>
        <authorList>
            <person name="Nnadi N.E."/>
            <person name="Vos R."/>
            <person name="Hasami M.H."/>
            <person name="Devisetty U.K."/>
            <person name="Aguiy J.C."/>
        </authorList>
    </citation>
    <scope>NUCLEOTIDE SEQUENCE [LARGE SCALE GENOMIC DNA]</scope>
    <source>
        <strain evidence="2">JCA_2017</strain>
    </source>
</reference>
<dbReference type="InterPro" id="IPR025724">
    <property type="entry name" value="GAG-pre-integrase_dom"/>
</dbReference>
<evidence type="ECO:0000313" key="3">
    <source>
        <dbReference type="Proteomes" id="UP000257109"/>
    </source>
</evidence>
<feature type="non-terminal residue" evidence="2">
    <location>
        <position position="1"/>
    </location>
</feature>
<accession>A0A371FTP3</accession>
<dbReference type="Pfam" id="PF13976">
    <property type="entry name" value="gag_pre-integrs"/>
    <property type="match status" value="1"/>
</dbReference>
<evidence type="ECO:0000313" key="2">
    <source>
        <dbReference type="EMBL" id="RDX81652.1"/>
    </source>
</evidence>
<evidence type="ECO:0000259" key="1">
    <source>
        <dbReference type="Pfam" id="PF13976"/>
    </source>
</evidence>
<name>A0A371FTP3_MUCPR</name>
<sequence>MRLGLVSEKGLLELAKENLLNGDKIEKSKFCDHCILGMTQSPTRTMTHGDSYFLTIIDDYSRRV</sequence>
<dbReference type="EMBL" id="QJKJ01007866">
    <property type="protein sequence ID" value="RDX81652.1"/>
    <property type="molecule type" value="Genomic_DNA"/>
</dbReference>
<protein>
    <recommendedName>
        <fullName evidence="1">GAG-pre-integrase domain-containing protein</fullName>
    </recommendedName>
</protein>
<proteinExistence type="predicted"/>
<dbReference type="AlphaFoldDB" id="A0A371FTP3"/>
<organism evidence="2 3">
    <name type="scientific">Mucuna pruriens</name>
    <name type="common">Velvet bean</name>
    <name type="synonym">Dolichos pruriens</name>
    <dbReference type="NCBI Taxonomy" id="157652"/>
    <lineage>
        <taxon>Eukaryota</taxon>
        <taxon>Viridiplantae</taxon>
        <taxon>Streptophyta</taxon>
        <taxon>Embryophyta</taxon>
        <taxon>Tracheophyta</taxon>
        <taxon>Spermatophyta</taxon>
        <taxon>Magnoliopsida</taxon>
        <taxon>eudicotyledons</taxon>
        <taxon>Gunneridae</taxon>
        <taxon>Pentapetalae</taxon>
        <taxon>rosids</taxon>
        <taxon>fabids</taxon>
        <taxon>Fabales</taxon>
        <taxon>Fabaceae</taxon>
        <taxon>Papilionoideae</taxon>
        <taxon>50 kb inversion clade</taxon>
        <taxon>NPAAA clade</taxon>
        <taxon>indigoferoid/millettioid clade</taxon>
        <taxon>Phaseoleae</taxon>
        <taxon>Mucuna</taxon>
    </lineage>
</organism>
<feature type="domain" description="GAG-pre-integrase" evidence="1">
    <location>
        <begin position="1"/>
        <end position="37"/>
    </location>
</feature>